<keyword evidence="1" id="KW-0732">Signal</keyword>
<organism evidence="2">
    <name type="scientific">Anopheles marajoara</name>
    <dbReference type="NCBI Taxonomy" id="58244"/>
    <lineage>
        <taxon>Eukaryota</taxon>
        <taxon>Metazoa</taxon>
        <taxon>Ecdysozoa</taxon>
        <taxon>Arthropoda</taxon>
        <taxon>Hexapoda</taxon>
        <taxon>Insecta</taxon>
        <taxon>Pterygota</taxon>
        <taxon>Neoptera</taxon>
        <taxon>Endopterygota</taxon>
        <taxon>Diptera</taxon>
        <taxon>Nematocera</taxon>
        <taxon>Culicoidea</taxon>
        <taxon>Culicidae</taxon>
        <taxon>Anophelinae</taxon>
        <taxon>Anopheles</taxon>
    </lineage>
</organism>
<sequence>MIIVFALSFRWLSFTRTKLHRCVDCTHFTPVRAKKLPQCVPGAIRRAPYRCDPWSAVMMVRRGFLIAANE</sequence>
<accession>A0A2M4CEF5</accession>
<protein>
    <submittedName>
        <fullName evidence="2">Putative secreted protein</fullName>
    </submittedName>
</protein>
<evidence type="ECO:0000256" key="1">
    <source>
        <dbReference type="SAM" id="SignalP"/>
    </source>
</evidence>
<dbReference type="AlphaFoldDB" id="A0A2M4CEF5"/>
<dbReference type="EMBL" id="GGFJ01014484">
    <property type="protein sequence ID" value="MBW63625.1"/>
    <property type="molecule type" value="Transcribed_RNA"/>
</dbReference>
<evidence type="ECO:0000313" key="2">
    <source>
        <dbReference type="EMBL" id="MBW63625.1"/>
    </source>
</evidence>
<feature type="signal peptide" evidence="1">
    <location>
        <begin position="1"/>
        <end position="17"/>
    </location>
</feature>
<name>A0A2M4CEF5_9DIPT</name>
<proteinExistence type="predicted"/>
<reference evidence="2" key="1">
    <citation type="submission" date="2018-01" db="EMBL/GenBank/DDBJ databases">
        <title>An insight into the sialome of Amazonian anophelines.</title>
        <authorList>
            <person name="Ribeiro J.M."/>
            <person name="Scarpassa V."/>
            <person name="Calvo E."/>
        </authorList>
    </citation>
    <scope>NUCLEOTIDE SEQUENCE</scope>
    <source>
        <tissue evidence="2">Salivary glands</tissue>
    </source>
</reference>
<feature type="chain" id="PRO_5014798643" evidence="1">
    <location>
        <begin position="18"/>
        <end position="70"/>
    </location>
</feature>